<dbReference type="NCBIfam" id="NF005807">
    <property type="entry name" value="PRK07667.1"/>
    <property type="match status" value="1"/>
</dbReference>
<dbReference type="Gene3D" id="3.40.50.300">
    <property type="entry name" value="P-loop containing nucleotide triphosphate hydrolases"/>
    <property type="match status" value="1"/>
</dbReference>
<sequence length="206" mass="24646">MSQYELIVKSVLEKYHMRPNKNRPLVVALDGLSGAGKTTIVDKLKEKLAPIHVVIIHIDDYIVERSKRYHTGFEEWYEYFSLQWDVEQLKEDLFEKLVDNVSVLTLPFYDSNTDSIRKKEISVTKNSIVVIEGIFLQRQEWGSYFDLTFYLDVQREIRYERALNRDTYIGSLEERRKKYKRRYWPAEDYYLNGVKPIENADVVIRY</sequence>
<evidence type="ECO:0000259" key="1">
    <source>
        <dbReference type="Pfam" id="PF00485"/>
    </source>
</evidence>
<dbReference type="SUPFAM" id="SSF52540">
    <property type="entry name" value="P-loop containing nucleoside triphosphate hydrolases"/>
    <property type="match status" value="1"/>
</dbReference>
<dbReference type="KEGG" id="bcoh:BC6307_14300"/>
<dbReference type="STRING" id="1314751.GCA_001591425_01605"/>
<dbReference type="GO" id="GO:0016301">
    <property type="term" value="F:kinase activity"/>
    <property type="evidence" value="ECO:0007669"/>
    <property type="project" value="UniProtKB-KW"/>
</dbReference>
<evidence type="ECO:0000313" key="2">
    <source>
        <dbReference type="EMBL" id="AST92378.1"/>
    </source>
</evidence>
<proteinExistence type="predicted"/>
<dbReference type="InterPro" id="IPR006083">
    <property type="entry name" value="PRK/URK"/>
</dbReference>
<dbReference type="RefSeq" id="WP_066414442.1">
    <property type="nucleotide sequence ID" value="NZ_CP018866.1"/>
</dbReference>
<gene>
    <name evidence="2" type="ORF">BC6307_14300</name>
</gene>
<evidence type="ECO:0000313" key="3">
    <source>
        <dbReference type="Proteomes" id="UP000215224"/>
    </source>
</evidence>
<dbReference type="InterPro" id="IPR027417">
    <property type="entry name" value="P-loop_NTPase"/>
</dbReference>
<dbReference type="EMBL" id="CP018866">
    <property type="protein sequence ID" value="AST92378.1"/>
    <property type="molecule type" value="Genomic_DNA"/>
</dbReference>
<keyword evidence="3" id="KW-1185">Reference proteome</keyword>
<dbReference type="AlphaFoldDB" id="A0A223KSP3"/>
<feature type="domain" description="Phosphoribulokinase/uridine kinase" evidence="1">
    <location>
        <begin position="26"/>
        <end position="168"/>
    </location>
</feature>
<dbReference type="Proteomes" id="UP000215224">
    <property type="component" value="Chromosome"/>
</dbReference>
<dbReference type="PANTHER" id="PTHR10285">
    <property type="entry name" value="URIDINE KINASE"/>
    <property type="match status" value="1"/>
</dbReference>
<dbReference type="Pfam" id="PF00485">
    <property type="entry name" value="PRK"/>
    <property type="match status" value="1"/>
</dbReference>
<accession>A0A223KSP3</accession>
<name>A0A223KSP3_9BACI</name>
<keyword evidence="2" id="KW-0808">Transferase</keyword>
<organism evidence="2 3">
    <name type="scientific">Sutcliffiella cohnii</name>
    <dbReference type="NCBI Taxonomy" id="33932"/>
    <lineage>
        <taxon>Bacteria</taxon>
        <taxon>Bacillati</taxon>
        <taxon>Bacillota</taxon>
        <taxon>Bacilli</taxon>
        <taxon>Bacillales</taxon>
        <taxon>Bacillaceae</taxon>
        <taxon>Sutcliffiella</taxon>
    </lineage>
</organism>
<dbReference type="GO" id="GO:0005524">
    <property type="term" value="F:ATP binding"/>
    <property type="evidence" value="ECO:0007669"/>
    <property type="project" value="InterPro"/>
</dbReference>
<reference evidence="2 3" key="1">
    <citation type="submission" date="2016-12" db="EMBL/GenBank/DDBJ databases">
        <title>The whole genome sequencing and assembly of Bacillus cohnii DSM 6307T strain.</title>
        <authorList>
            <person name="Lee Y.-J."/>
            <person name="Yi H."/>
            <person name="Bahn Y.-S."/>
            <person name="Kim J.F."/>
            <person name="Lee D.-W."/>
        </authorList>
    </citation>
    <scope>NUCLEOTIDE SEQUENCE [LARGE SCALE GENOMIC DNA]</scope>
    <source>
        <strain evidence="2 3">DSM 6307</strain>
    </source>
</reference>
<protein>
    <submittedName>
        <fullName evidence="2">Uridine kinase</fullName>
    </submittedName>
</protein>
<keyword evidence="2" id="KW-0418">Kinase</keyword>